<keyword evidence="3" id="KW-1185">Reference proteome</keyword>
<dbReference type="AlphaFoldDB" id="A0A7X3SQS5"/>
<reference evidence="2 3" key="2">
    <citation type="submission" date="2020-01" db="EMBL/GenBank/DDBJ databases">
        <title>Microvirga sp. nov., an arsenate reduction bacterium isolated from Tibet hotspring sediments.</title>
        <authorList>
            <person name="Xian W.-D."/>
            <person name="Li W.-J."/>
        </authorList>
    </citation>
    <scope>NUCLEOTIDE SEQUENCE [LARGE SCALE GENOMIC DNA]</scope>
    <source>
        <strain evidence="2 3">KCTC 23863</strain>
    </source>
</reference>
<reference evidence="2 3" key="1">
    <citation type="submission" date="2019-12" db="EMBL/GenBank/DDBJ databases">
        <authorList>
            <person name="Yuan C.-G."/>
        </authorList>
    </citation>
    <scope>NUCLEOTIDE SEQUENCE [LARGE SCALE GENOMIC DNA]</scope>
    <source>
        <strain evidence="2 3">KCTC 23863</strain>
    </source>
</reference>
<organism evidence="2 3">
    <name type="scientific">Microvirga makkahensis</name>
    <dbReference type="NCBI Taxonomy" id="1128670"/>
    <lineage>
        <taxon>Bacteria</taxon>
        <taxon>Pseudomonadati</taxon>
        <taxon>Pseudomonadota</taxon>
        <taxon>Alphaproteobacteria</taxon>
        <taxon>Hyphomicrobiales</taxon>
        <taxon>Methylobacteriaceae</taxon>
        <taxon>Microvirga</taxon>
    </lineage>
</organism>
<dbReference type="Pfam" id="PF00550">
    <property type="entry name" value="PP-binding"/>
    <property type="match status" value="1"/>
</dbReference>
<dbReference type="PROSITE" id="PS50075">
    <property type="entry name" value="CARRIER"/>
    <property type="match status" value="1"/>
</dbReference>
<feature type="domain" description="Carrier" evidence="1">
    <location>
        <begin position="1"/>
        <end position="77"/>
    </location>
</feature>
<proteinExistence type="predicted"/>
<evidence type="ECO:0000313" key="3">
    <source>
        <dbReference type="Proteomes" id="UP000436483"/>
    </source>
</evidence>
<gene>
    <name evidence="2" type="ORF">GR328_19355</name>
</gene>
<evidence type="ECO:0000313" key="2">
    <source>
        <dbReference type="EMBL" id="MXQ13578.1"/>
    </source>
</evidence>
<protein>
    <submittedName>
        <fullName evidence="2">Acyl carrier protein</fullName>
    </submittedName>
</protein>
<comment type="caution">
    <text evidence="2">The sequence shown here is derived from an EMBL/GenBank/DDBJ whole genome shotgun (WGS) entry which is preliminary data.</text>
</comment>
<sequence>MSILKDYILVEFLPGEDPGHLTPSTPLVSTGILDSLAMLKLVAFIEREFDIPVNAHEVDEEHLNTLQSICALVASKRSLVR</sequence>
<name>A0A7X3SQS5_9HYPH</name>
<dbReference type="InterPro" id="IPR036736">
    <property type="entry name" value="ACP-like_sf"/>
</dbReference>
<dbReference type="SUPFAM" id="SSF47336">
    <property type="entry name" value="ACP-like"/>
    <property type="match status" value="1"/>
</dbReference>
<dbReference type="Proteomes" id="UP000436483">
    <property type="component" value="Unassembled WGS sequence"/>
</dbReference>
<dbReference type="InterPro" id="IPR009081">
    <property type="entry name" value="PP-bd_ACP"/>
</dbReference>
<dbReference type="Gene3D" id="1.10.1200.10">
    <property type="entry name" value="ACP-like"/>
    <property type="match status" value="1"/>
</dbReference>
<accession>A0A7X3SQS5</accession>
<dbReference type="OrthoDB" id="2625323at2"/>
<evidence type="ECO:0000259" key="1">
    <source>
        <dbReference type="PROSITE" id="PS50075"/>
    </source>
</evidence>
<dbReference type="EMBL" id="WURB01000018">
    <property type="protein sequence ID" value="MXQ13578.1"/>
    <property type="molecule type" value="Genomic_DNA"/>
</dbReference>